<evidence type="ECO:0000313" key="2">
    <source>
        <dbReference type="EMBL" id="SHH85637.1"/>
    </source>
</evidence>
<reference evidence="3" key="1">
    <citation type="submission" date="2016-11" db="EMBL/GenBank/DDBJ databases">
        <authorList>
            <person name="Varghese N."/>
            <person name="Submissions S."/>
        </authorList>
    </citation>
    <scope>NUCLEOTIDE SEQUENCE [LARGE SCALE GENOMIC DNA]</scope>
    <source>
        <strain evidence="3">DSM 19859</strain>
    </source>
</reference>
<protein>
    <submittedName>
        <fullName evidence="2">Uncharacterized protein</fullName>
    </submittedName>
</protein>
<sequence>MKNLVMTVAAAATMLFAAENVTAQETQDVAVTTTELQAPVEGYTKIEVADLPVTVTDAVAEDKEGAKVTEAWVDAENKTFKLTLEAEEAEPETAYINAAGEWIEPKE</sequence>
<feature type="chain" id="PRO_5012047915" evidence="1">
    <location>
        <begin position="18"/>
        <end position="107"/>
    </location>
</feature>
<dbReference type="Proteomes" id="UP000184240">
    <property type="component" value="Unassembled WGS sequence"/>
</dbReference>
<organism evidence="2 3">
    <name type="scientific">Leeuwenhoekiella palythoae</name>
    <dbReference type="NCBI Taxonomy" id="573501"/>
    <lineage>
        <taxon>Bacteria</taxon>
        <taxon>Pseudomonadati</taxon>
        <taxon>Bacteroidota</taxon>
        <taxon>Flavobacteriia</taxon>
        <taxon>Flavobacteriales</taxon>
        <taxon>Flavobacteriaceae</taxon>
        <taxon>Leeuwenhoekiella</taxon>
    </lineage>
</organism>
<feature type="signal peptide" evidence="1">
    <location>
        <begin position="1"/>
        <end position="17"/>
    </location>
</feature>
<keyword evidence="1" id="KW-0732">Signal</keyword>
<dbReference type="AlphaFoldDB" id="A0A1M5WDY6"/>
<name>A0A1M5WDY6_9FLAO</name>
<dbReference type="EMBL" id="FQXT01000002">
    <property type="protein sequence ID" value="SHH85637.1"/>
    <property type="molecule type" value="Genomic_DNA"/>
</dbReference>
<accession>A0A1M5WDY6</accession>
<proteinExistence type="predicted"/>
<dbReference type="RefSeq" id="WP_072981246.1">
    <property type="nucleotide sequence ID" value="NZ_FQXT01000002.1"/>
</dbReference>
<evidence type="ECO:0000313" key="3">
    <source>
        <dbReference type="Proteomes" id="UP000184240"/>
    </source>
</evidence>
<dbReference type="STRING" id="573501.SAMN04487999_1168"/>
<dbReference type="OrthoDB" id="1099258at2"/>
<gene>
    <name evidence="2" type="ORF">SAMN04487999_1168</name>
</gene>
<evidence type="ECO:0000256" key="1">
    <source>
        <dbReference type="SAM" id="SignalP"/>
    </source>
</evidence>